<accession>A0ABZ1H0E6</accession>
<protein>
    <submittedName>
        <fullName evidence="1">Uncharacterized protein</fullName>
    </submittedName>
</protein>
<organism evidence="1 2">
    <name type="scientific">Streptomyces phaeochromogenes</name>
    <dbReference type="NCBI Taxonomy" id="1923"/>
    <lineage>
        <taxon>Bacteria</taxon>
        <taxon>Bacillati</taxon>
        <taxon>Actinomycetota</taxon>
        <taxon>Actinomycetes</taxon>
        <taxon>Kitasatosporales</taxon>
        <taxon>Streptomycetaceae</taxon>
        <taxon>Streptomyces</taxon>
        <taxon>Streptomyces phaeochromogenes group</taxon>
    </lineage>
</organism>
<name>A0ABZ1H0E6_STRPH</name>
<dbReference type="Proteomes" id="UP001340816">
    <property type="component" value="Chromosome"/>
</dbReference>
<sequence length="185" mass="19407">MPAAAARKQAQSTVDAAARQADAAWAAGQRLADAAWAAGQRQADAAWEAGRRQADAAWEAGRLQADAQLDVARETLTAQHLTAQREVRRAAYAAFLAATDAGHQRRLEWQQALGTSEAAGGRDRYRAALSAVTEALTFVRLEGPDPVSSAAEALESSLDANASLGQYQAAHADFLDAARTALAAP</sequence>
<evidence type="ECO:0000313" key="2">
    <source>
        <dbReference type="Proteomes" id="UP001340816"/>
    </source>
</evidence>
<evidence type="ECO:0000313" key="1">
    <source>
        <dbReference type="EMBL" id="WSD11983.1"/>
    </source>
</evidence>
<dbReference type="RefSeq" id="WP_326757525.1">
    <property type="nucleotide sequence ID" value="NZ_CP109135.1"/>
</dbReference>
<dbReference type="EMBL" id="CP109135">
    <property type="protein sequence ID" value="WSD11983.1"/>
    <property type="molecule type" value="Genomic_DNA"/>
</dbReference>
<keyword evidence="2" id="KW-1185">Reference proteome</keyword>
<proteinExistence type="predicted"/>
<reference evidence="1 2" key="1">
    <citation type="submission" date="2022-10" db="EMBL/GenBank/DDBJ databases">
        <title>The complete genomes of actinobacterial strains from the NBC collection.</title>
        <authorList>
            <person name="Joergensen T.S."/>
            <person name="Alvarez Arevalo M."/>
            <person name="Sterndorff E.B."/>
            <person name="Faurdal D."/>
            <person name="Vuksanovic O."/>
            <person name="Mourched A.-S."/>
            <person name="Charusanti P."/>
            <person name="Shaw S."/>
            <person name="Blin K."/>
            <person name="Weber T."/>
        </authorList>
    </citation>
    <scope>NUCLEOTIDE SEQUENCE [LARGE SCALE GENOMIC DNA]</scope>
    <source>
        <strain evidence="1 2">NBC 01752</strain>
    </source>
</reference>
<gene>
    <name evidence="1" type="ORF">OHB35_01465</name>
</gene>